<dbReference type="GO" id="GO:0009307">
    <property type="term" value="P:DNA restriction-modification system"/>
    <property type="evidence" value="ECO:0007669"/>
    <property type="project" value="UniProtKB-KW"/>
</dbReference>
<keyword evidence="2" id="KW-0680">Restriction system</keyword>
<dbReference type="InterPro" id="IPR000055">
    <property type="entry name" value="Restrct_endonuc_typeI_TRD"/>
</dbReference>
<keyword evidence="5" id="KW-0540">Nuclease</keyword>
<evidence type="ECO:0000256" key="2">
    <source>
        <dbReference type="ARBA" id="ARBA00022747"/>
    </source>
</evidence>
<protein>
    <submittedName>
        <fullName evidence="5">Restriction endonuclease subunit S</fullName>
        <ecNumber evidence="5">3.1.21.-</ecNumber>
    </submittedName>
</protein>
<evidence type="ECO:0000256" key="1">
    <source>
        <dbReference type="ARBA" id="ARBA00010923"/>
    </source>
</evidence>
<keyword evidence="3" id="KW-0238">DNA-binding</keyword>
<name>A0AB39FKK7_9BURK</name>
<dbReference type="SUPFAM" id="SSF116734">
    <property type="entry name" value="DNA methylase specificity domain"/>
    <property type="match status" value="2"/>
</dbReference>
<keyword evidence="5" id="KW-0255">Endonuclease</keyword>
<dbReference type="PANTHER" id="PTHR43140:SF1">
    <property type="entry name" value="TYPE I RESTRICTION ENZYME ECOKI SPECIFICITY SUBUNIT"/>
    <property type="match status" value="1"/>
</dbReference>
<dbReference type="EC" id="3.1.21.-" evidence="5"/>
<organism evidence="5">
    <name type="scientific">Castellaniella ginsengisoli</name>
    <dbReference type="NCBI Taxonomy" id="546114"/>
    <lineage>
        <taxon>Bacteria</taxon>
        <taxon>Pseudomonadati</taxon>
        <taxon>Pseudomonadota</taxon>
        <taxon>Betaproteobacteria</taxon>
        <taxon>Burkholderiales</taxon>
        <taxon>Alcaligenaceae</taxon>
        <taxon>Castellaniella</taxon>
    </lineage>
</organism>
<dbReference type="AlphaFoldDB" id="A0AB39FKK7"/>
<dbReference type="GO" id="GO:0016787">
    <property type="term" value="F:hydrolase activity"/>
    <property type="evidence" value="ECO:0007669"/>
    <property type="project" value="UniProtKB-KW"/>
</dbReference>
<gene>
    <name evidence="5" type="ORF">ABRZ07_01040</name>
</gene>
<keyword evidence="5" id="KW-0378">Hydrolase</keyword>
<dbReference type="Gene3D" id="3.90.220.20">
    <property type="entry name" value="DNA methylase specificity domains"/>
    <property type="match status" value="2"/>
</dbReference>
<dbReference type="GO" id="GO:0003677">
    <property type="term" value="F:DNA binding"/>
    <property type="evidence" value="ECO:0007669"/>
    <property type="project" value="UniProtKB-KW"/>
</dbReference>
<dbReference type="RefSeq" id="WP_368649261.1">
    <property type="nucleotide sequence ID" value="NZ_CP158267.1"/>
</dbReference>
<dbReference type="InterPro" id="IPR044946">
    <property type="entry name" value="Restrct_endonuc_typeI_TRD_sf"/>
</dbReference>
<comment type="similarity">
    <text evidence="1">Belongs to the type-I restriction system S methylase family.</text>
</comment>
<feature type="domain" description="Type I restriction modification DNA specificity" evidence="4">
    <location>
        <begin position="301"/>
        <end position="396"/>
    </location>
</feature>
<dbReference type="REBASE" id="857597">
    <property type="entry name" value="S.Cgi5ORF1045P"/>
</dbReference>
<proteinExistence type="inferred from homology"/>
<sequence>MSIWVNNLPAGWREAPLKSRLSRNDGGVWGADPTGDGDIVVLRSTEQQVDGGWKIDNPALRQLSAREIDESLLLAGDLVVTKSSGSELHIGKTSLVSPEVARLRACYSNFMQRLRVDNQTDPHFVHYWMNSSICREQFSYLSNTTSGLANLNAGLIGAVLIAFPALEEQERIANFLDEQTARIDALIAGKEKLLLTLQQMRADAIDCTVLGRELPNNGECLSGLSMLGPIPMGWLASRLKYELDYVTSGSRGWADFYADTGALFVRIGNLTRDSLDLDFGDTQRVVLPDAAEGTRARVMPGDLLISITAYLGSVAVAPNDLEEAYVSQHVSLARPNLARSLPRWLGYVVLSSIGRTFFELQAYGGTKIQLSLEDIRELPVPLPEVSVQKERLSYLDGQLTRLAELSSLVVESRNRLQEYRSSLISAAVTGQIDINDFGLKSA</sequence>
<evidence type="ECO:0000256" key="3">
    <source>
        <dbReference type="ARBA" id="ARBA00023125"/>
    </source>
</evidence>
<dbReference type="GO" id="GO:0004519">
    <property type="term" value="F:endonuclease activity"/>
    <property type="evidence" value="ECO:0007669"/>
    <property type="project" value="UniProtKB-KW"/>
</dbReference>
<accession>A0AB39FKK7</accession>
<reference evidence="5" key="1">
    <citation type="submission" date="2024-05" db="EMBL/GenBank/DDBJ databases">
        <authorList>
            <person name="Luo Y.-C."/>
            <person name="Nicholds J."/>
            <person name="Mortimer T."/>
            <person name="Maboni G."/>
        </authorList>
    </citation>
    <scope>NUCLEOTIDE SEQUENCE</scope>
    <source>
        <strain evidence="5">141555</strain>
    </source>
</reference>
<dbReference type="EMBL" id="CP158267">
    <property type="protein sequence ID" value="XDJ80134.1"/>
    <property type="molecule type" value="Genomic_DNA"/>
</dbReference>
<evidence type="ECO:0000259" key="4">
    <source>
        <dbReference type="Pfam" id="PF01420"/>
    </source>
</evidence>
<dbReference type="InterPro" id="IPR051212">
    <property type="entry name" value="Type-I_RE_S_subunit"/>
</dbReference>
<evidence type="ECO:0000313" key="5">
    <source>
        <dbReference type="EMBL" id="XDJ80134.1"/>
    </source>
</evidence>
<dbReference type="PANTHER" id="PTHR43140">
    <property type="entry name" value="TYPE-1 RESTRICTION ENZYME ECOKI SPECIFICITY PROTEIN"/>
    <property type="match status" value="1"/>
</dbReference>
<dbReference type="Pfam" id="PF01420">
    <property type="entry name" value="Methylase_S"/>
    <property type="match status" value="1"/>
</dbReference>